<name>A0A081N6X4_9GAMM</name>
<protein>
    <recommendedName>
        <fullName evidence="3">Gp5/Type VI secretion system Vgr protein OB-fold domain-containing protein</fullName>
    </recommendedName>
</protein>
<sequence>MDAIKRIVMRLWPELNYGYHLPMLARVIKITDAPKDGGDCTMDRPRFAVDIQPLNQHGEEQGELLPDVPVAIPYAGNHRGFYNLPDPGSIVEYTFAFGRPDQPYVRSTLPIGLKLPTVDKDEARWQKSAAIYQGYDSDDNWHRATPENIKDSAGKIRECQAKVKQLLKSPKTWLGSDSENVLRILSDALTVMETALTTIANHTHNGGSTPKPDQSGIISGAANQIGSIKSSRLDPITE</sequence>
<gene>
    <name evidence="1" type="ORF">GZ77_07130</name>
</gene>
<organism evidence="1 2">
    <name type="scientific">Endozoicomonas montiporae</name>
    <dbReference type="NCBI Taxonomy" id="1027273"/>
    <lineage>
        <taxon>Bacteria</taxon>
        <taxon>Pseudomonadati</taxon>
        <taxon>Pseudomonadota</taxon>
        <taxon>Gammaproteobacteria</taxon>
        <taxon>Oceanospirillales</taxon>
        <taxon>Endozoicomonadaceae</taxon>
        <taxon>Endozoicomonas</taxon>
    </lineage>
</organism>
<reference evidence="1 2" key="1">
    <citation type="submission" date="2014-06" db="EMBL/GenBank/DDBJ databases">
        <title>Whole Genome Sequences of Three Symbiotic Endozoicomonas Bacteria.</title>
        <authorList>
            <person name="Neave M.J."/>
            <person name="Apprill A."/>
            <person name="Voolstra C.R."/>
        </authorList>
    </citation>
    <scope>NUCLEOTIDE SEQUENCE [LARGE SCALE GENOMIC DNA]</scope>
    <source>
        <strain evidence="1 2">LMG 24815</strain>
    </source>
</reference>
<dbReference type="eggNOG" id="COG3501">
    <property type="taxonomic scope" value="Bacteria"/>
</dbReference>
<comment type="caution">
    <text evidence="1">The sequence shown here is derived from an EMBL/GenBank/DDBJ whole genome shotgun (WGS) entry which is preliminary data.</text>
</comment>
<keyword evidence="2" id="KW-1185">Reference proteome</keyword>
<proteinExistence type="predicted"/>
<dbReference type="Gene3D" id="2.40.50.230">
    <property type="entry name" value="Gp5 N-terminal domain"/>
    <property type="match status" value="1"/>
</dbReference>
<dbReference type="InterPro" id="IPR037026">
    <property type="entry name" value="Vgr_OB-fold_dom_sf"/>
</dbReference>
<dbReference type="RefSeq" id="WP_034873007.1">
    <property type="nucleotide sequence ID" value="NZ_JOKG01000001.1"/>
</dbReference>
<evidence type="ECO:0008006" key="3">
    <source>
        <dbReference type="Google" id="ProtNLM"/>
    </source>
</evidence>
<evidence type="ECO:0000313" key="2">
    <source>
        <dbReference type="Proteomes" id="UP000028006"/>
    </source>
</evidence>
<accession>A0A081N6X4</accession>
<dbReference type="EMBL" id="JOKG01000002">
    <property type="protein sequence ID" value="KEQ14197.1"/>
    <property type="molecule type" value="Genomic_DNA"/>
</dbReference>
<dbReference type="Proteomes" id="UP000028006">
    <property type="component" value="Unassembled WGS sequence"/>
</dbReference>
<dbReference type="AlphaFoldDB" id="A0A081N6X4"/>
<dbReference type="SUPFAM" id="SSF69255">
    <property type="entry name" value="gp5 N-terminal domain-like"/>
    <property type="match status" value="1"/>
</dbReference>
<evidence type="ECO:0000313" key="1">
    <source>
        <dbReference type="EMBL" id="KEQ14197.1"/>
    </source>
</evidence>